<accession>E2AY03</accession>
<keyword evidence="4" id="KW-1185">Reference proteome</keyword>
<organism evidence="4">
    <name type="scientific">Camponotus floridanus</name>
    <name type="common">Florida carpenter ant</name>
    <dbReference type="NCBI Taxonomy" id="104421"/>
    <lineage>
        <taxon>Eukaryota</taxon>
        <taxon>Metazoa</taxon>
        <taxon>Ecdysozoa</taxon>
        <taxon>Arthropoda</taxon>
        <taxon>Hexapoda</taxon>
        <taxon>Insecta</taxon>
        <taxon>Pterygota</taxon>
        <taxon>Neoptera</taxon>
        <taxon>Endopterygota</taxon>
        <taxon>Hymenoptera</taxon>
        <taxon>Apocrita</taxon>
        <taxon>Aculeata</taxon>
        <taxon>Formicoidea</taxon>
        <taxon>Formicidae</taxon>
        <taxon>Formicinae</taxon>
        <taxon>Camponotus</taxon>
    </lineage>
</organism>
<reference evidence="3 4" key="1">
    <citation type="journal article" date="2010" name="Science">
        <title>Genomic comparison of the ants Camponotus floridanus and Harpegnathos saltator.</title>
        <authorList>
            <person name="Bonasio R."/>
            <person name="Zhang G."/>
            <person name="Ye C."/>
            <person name="Mutti N.S."/>
            <person name="Fang X."/>
            <person name="Qin N."/>
            <person name="Donahue G."/>
            <person name="Yang P."/>
            <person name="Li Q."/>
            <person name="Li C."/>
            <person name="Zhang P."/>
            <person name="Huang Z."/>
            <person name="Berger S.L."/>
            <person name="Reinberg D."/>
            <person name="Wang J."/>
            <person name="Liebig J."/>
        </authorList>
    </citation>
    <scope>NUCLEOTIDE SEQUENCE [LARGE SCALE GENOMIC DNA]</scope>
    <source>
        <strain evidence="4">C129</strain>
    </source>
</reference>
<feature type="compositionally biased region" description="Basic and acidic residues" evidence="2">
    <location>
        <begin position="122"/>
        <end position="145"/>
    </location>
</feature>
<dbReference type="EMBL" id="GL443740">
    <property type="protein sequence ID" value="EFN61706.1"/>
    <property type="molecule type" value="Genomic_DNA"/>
</dbReference>
<evidence type="ECO:0000256" key="2">
    <source>
        <dbReference type="SAM" id="MobiDB-lite"/>
    </source>
</evidence>
<evidence type="ECO:0000313" key="3">
    <source>
        <dbReference type="EMBL" id="EFN61706.1"/>
    </source>
</evidence>
<feature type="region of interest" description="Disordered" evidence="2">
    <location>
        <begin position="122"/>
        <end position="216"/>
    </location>
</feature>
<feature type="region of interest" description="Disordered" evidence="2">
    <location>
        <begin position="17"/>
        <end position="46"/>
    </location>
</feature>
<dbReference type="OrthoDB" id="7673585at2759"/>
<gene>
    <name evidence="3" type="ORF">EAG_12711</name>
</gene>
<evidence type="ECO:0000313" key="4">
    <source>
        <dbReference type="Proteomes" id="UP000000311"/>
    </source>
</evidence>
<feature type="coiled-coil region" evidence="1">
    <location>
        <begin position="283"/>
        <end position="324"/>
    </location>
</feature>
<keyword evidence="1" id="KW-0175">Coiled coil</keyword>
<name>E2AY03_CAMFO</name>
<dbReference type="OMA" id="EMHPSKE"/>
<protein>
    <submittedName>
        <fullName evidence="3">Uncharacterized protein</fullName>
    </submittedName>
</protein>
<proteinExistence type="predicted"/>
<feature type="compositionally biased region" description="Basic and acidic residues" evidence="2">
    <location>
        <begin position="181"/>
        <end position="193"/>
    </location>
</feature>
<dbReference type="AlphaFoldDB" id="E2AY03"/>
<evidence type="ECO:0000256" key="1">
    <source>
        <dbReference type="SAM" id="Coils"/>
    </source>
</evidence>
<dbReference type="Proteomes" id="UP000000311">
    <property type="component" value="Unassembled WGS sequence"/>
</dbReference>
<sequence length="329" mass="37462">MNDSFLEDLEPLLKQSKVSQEQRDCHITTRHGTSSPLLEFSEQDERDNVTQPHKKHSIITVSNTFTGCKDSLKDSKKLSDQNIKKLSVNVKTIEKAEKIVDSKGKLGDVKIKIENKQHSINEEQKIKVHDARGPKISENKVANKDRSRRSGSHKETIHSLNTSSKENKRSPDSSNYSFDASSKENNRPPDSSREVNSYSIKEKEKLPNKSKKSGFKIQDQDPVGLLTAIKELISMYTKQESTKILHAMEELHINSQAGLIKNLLDQTDDLVKEMHSCQDSARIKALIEENEQLQQELIALRVQNEDQQNKLEFLKQENAALKLKCHELT</sequence>
<dbReference type="InParanoid" id="E2AY03"/>